<comment type="cofactor">
    <cofactor evidence="5 8">
        <name>Ni cation</name>
        <dbReference type="ChEBI" id="CHEBI:25516"/>
    </cofactor>
    <text evidence="5 8">Binds 2 nickel ions per subunit.</text>
</comment>
<evidence type="ECO:0000256" key="2">
    <source>
        <dbReference type="ARBA" id="ARBA00022596"/>
    </source>
</evidence>
<dbReference type="PANTHER" id="PTHR43440:SF1">
    <property type="entry name" value="UREASE"/>
    <property type="match status" value="1"/>
</dbReference>
<comment type="catalytic activity">
    <reaction evidence="5 8">
        <text>urea + 2 H2O + H(+) = hydrogencarbonate + 2 NH4(+)</text>
        <dbReference type="Rhea" id="RHEA:20557"/>
        <dbReference type="ChEBI" id="CHEBI:15377"/>
        <dbReference type="ChEBI" id="CHEBI:15378"/>
        <dbReference type="ChEBI" id="CHEBI:16199"/>
        <dbReference type="ChEBI" id="CHEBI:17544"/>
        <dbReference type="ChEBI" id="CHEBI:28938"/>
        <dbReference type="EC" id="3.5.1.5"/>
    </reaction>
</comment>
<evidence type="ECO:0000256" key="8">
    <source>
        <dbReference type="RuleBase" id="RU000510"/>
    </source>
</evidence>
<dbReference type="Proteomes" id="UP001196565">
    <property type="component" value="Unassembled WGS sequence"/>
</dbReference>
<evidence type="ECO:0000256" key="5">
    <source>
        <dbReference type="HAMAP-Rule" id="MF_01953"/>
    </source>
</evidence>
<gene>
    <name evidence="5 11" type="primary">ureC</name>
    <name evidence="11" type="ORF">KPL78_07445</name>
</gene>
<dbReference type="InterPro" id="IPR006680">
    <property type="entry name" value="Amidohydro-rel"/>
</dbReference>
<comment type="caution">
    <text evidence="11">The sequence shown here is derived from an EMBL/GenBank/DDBJ whole genome shotgun (WGS) entry which is preliminary data.</text>
</comment>
<organism evidence="11 12">
    <name type="scientific">Roseomonas alba</name>
    <dbReference type="NCBI Taxonomy" id="2846776"/>
    <lineage>
        <taxon>Bacteria</taxon>
        <taxon>Pseudomonadati</taxon>
        <taxon>Pseudomonadota</taxon>
        <taxon>Alphaproteobacteria</taxon>
        <taxon>Acetobacterales</taxon>
        <taxon>Roseomonadaceae</taxon>
        <taxon>Roseomonas</taxon>
    </lineage>
</organism>
<name>A0ABS7A5T7_9PROT</name>
<dbReference type="InterPro" id="IPR011059">
    <property type="entry name" value="Metal-dep_hydrolase_composite"/>
</dbReference>
<feature type="binding site" evidence="5">
    <location>
        <position position="363"/>
    </location>
    <ligand>
        <name>Ni(2+)</name>
        <dbReference type="ChEBI" id="CHEBI:49786"/>
        <label>1</label>
    </ligand>
</feature>
<feature type="domain" description="Urease" evidence="10">
    <location>
        <begin position="132"/>
        <end position="571"/>
    </location>
</feature>
<feature type="binding site" description="via carbamate group" evidence="5">
    <location>
        <position position="220"/>
    </location>
    <ligand>
        <name>Ni(2+)</name>
        <dbReference type="ChEBI" id="CHEBI:49786"/>
        <label>2</label>
    </ligand>
</feature>
<evidence type="ECO:0000256" key="3">
    <source>
        <dbReference type="ARBA" id="ARBA00022723"/>
    </source>
</evidence>
<sequence>MATRISRGAYAEMYGPTVGDRVRLADTDIIIEVERDLTTYGEEVKFGGGKVIRDGMGQSQVTRAAGAMDTVITNALIFDAVAGILKADVGLKDGRIAAIGKAGNPDTQPGVTIIIGPGTEIIAGEGKILTAGGIDPHIHFICPQQIEEALASGVTSMFGGGTGPAHGTLATTATPGPWHLARMLQAAEAFPMNLGFLGKGNAALPAALEEQIIAGACGLKLHEDWGTTPKAIDTCLSVADAMDIQVAIHTDTLNESGFVEETIKAIGGRVVQAFHTEGAGGGHAPDILRLVGEPSILPSSTNPTMPYTVNTVDEHLDMLMVCHHLDPHIAEDIAFAESRIRKETIAAEDILHDLGAISMMSSDSQAMGRVGEVIIRTWQTAHKMKVQRGRLPEETGDNDNRRALRYIAKYTINPAISQGVADHVGSIEVGKLADLVLWAPAFFGVKPDMIVKGGAIAMSIMGDPNASIPTPQPVHYRPMFGAFGAARRATSLTFVSQAAINADIGGRIALRRPLAAVRNCRGGISKKSMLHNDALPRIEVDAETYEVRADGVLLVCEPAKVLPMAQRYFLF</sequence>
<keyword evidence="3 5" id="KW-0479">Metal-binding</keyword>
<dbReference type="PROSITE" id="PS51368">
    <property type="entry name" value="UREASE_3"/>
    <property type="match status" value="1"/>
</dbReference>
<dbReference type="InterPro" id="IPR032466">
    <property type="entry name" value="Metal_Hydrolase"/>
</dbReference>
<evidence type="ECO:0000259" key="10">
    <source>
        <dbReference type="PROSITE" id="PS51368"/>
    </source>
</evidence>
<dbReference type="PRINTS" id="PR01752">
    <property type="entry name" value="UREASE"/>
</dbReference>
<dbReference type="PROSITE" id="PS01120">
    <property type="entry name" value="UREASE_1"/>
    <property type="match status" value="1"/>
</dbReference>
<dbReference type="InterPro" id="IPR029754">
    <property type="entry name" value="Urease_Ni-bd"/>
</dbReference>
<dbReference type="PANTHER" id="PTHR43440">
    <property type="entry name" value="UREASE"/>
    <property type="match status" value="1"/>
</dbReference>
<evidence type="ECO:0000256" key="6">
    <source>
        <dbReference type="NCBIfam" id="TIGR01792"/>
    </source>
</evidence>
<dbReference type="SUPFAM" id="SSF51338">
    <property type="entry name" value="Composite domain of metallo-dependent hydrolases"/>
    <property type="match status" value="2"/>
</dbReference>
<keyword evidence="4 5" id="KW-0378">Hydrolase</keyword>
<protein>
    <recommendedName>
        <fullName evidence="5 6">Urease subunit alpha</fullName>
        <ecNumber evidence="5 6">3.5.1.5</ecNumber>
    </recommendedName>
    <alternativeName>
        <fullName evidence="5">Urea amidohydrolase subunit alpha</fullName>
    </alternativeName>
</protein>
<feature type="modified residue" description="N6-carboxylysine" evidence="5">
    <location>
        <position position="220"/>
    </location>
</feature>
<feature type="binding site" evidence="5">
    <location>
        <position position="137"/>
    </location>
    <ligand>
        <name>Ni(2+)</name>
        <dbReference type="ChEBI" id="CHEBI:49786"/>
        <label>1</label>
    </ligand>
</feature>
<evidence type="ECO:0000313" key="12">
    <source>
        <dbReference type="Proteomes" id="UP001196565"/>
    </source>
</evidence>
<dbReference type="Gene3D" id="2.30.40.10">
    <property type="entry name" value="Urease, subunit C, domain 1"/>
    <property type="match status" value="1"/>
</dbReference>
<feature type="binding site" evidence="5 7">
    <location>
        <position position="222"/>
    </location>
    <ligand>
        <name>substrate</name>
    </ligand>
</feature>
<keyword evidence="5 7" id="KW-0963">Cytoplasm</keyword>
<comment type="similarity">
    <text evidence="5 9">Belongs to the metallo-dependent hydrolases superfamily. Urease alpha subunit family.</text>
</comment>
<dbReference type="NCBIfam" id="TIGR01792">
    <property type="entry name" value="urease_alph"/>
    <property type="match status" value="1"/>
</dbReference>
<dbReference type="Pfam" id="PF00449">
    <property type="entry name" value="Urease_alpha"/>
    <property type="match status" value="1"/>
</dbReference>
<accession>A0ABS7A5T7</accession>
<dbReference type="InterPro" id="IPR011612">
    <property type="entry name" value="Urease_alpha_N_dom"/>
</dbReference>
<dbReference type="NCBIfam" id="NF009686">
    <property type="entry name" value="PRK13207.1"/>
    <property type="match status" value="1"/>
</dbReference>
<dbReference type="InterPro" id="IPR017951">
    <property type="entry name" value="Urease_asu_c"/>
</dbReference>
<dbReference type="GO" id="GO:0009039">
    <property type="term" value="F:urease activity"/>
    <property type="evidence" value="ECO:0007669"/>
    <property type="project" value="UniProtKB-EC"/>
</dbReference>
<keyword evidence="2 5" id="KW-0533">Nickel</keyword>
<dbReference type="HAMAP" id="MF_01953">
    <property type="entry name" value="Urease_alpha"/>
    <property type="match status" value="1"/>
</dbReference>
<dbReference type="InterPro" id="IPR005848">
    <property type="entry name" value="Urease_asu"/>
</dbReference>
<keyword evidence="12" id="KW-1185">Reference proteome</keyword>
<dbReference type="Gene3D" id="3.20.20.140">
    <property type="entry name" value="Metal-dependent hydrolases"/>
    <property type="match status" value="1"/>
</dbReference>
<feature type="binding site" evidence="5">
    <location>
        <position position="139"/>
    </location>
    <ligand>
        <name>Ni(2+)</name>
        <dbReference type="ChEBI" id="CHEBI:49786"/>
        <label>1</label>
    </ligand>
</feature>
<dbReference type="CDD" id="cd00375">
    <property type="entry name" value="Urease_alpha"/>
    <property type="match status" value="1"/>
</dbReference>
<comment type="subunit">
    <text evidence="5">Heterotrimer of UreA (gamma), UreB (beta) and UreC (alpha) subunits. Three heterotrimers associate to form the active enzyme.</text>
</comment>
<dbReference type="Pfam" id="PF01979">
    <property type="entry name" value="Amidohydro_1"/>
    <property type="match status" value="1"/>
</dbReference>
<dbReference type="InterPro" id="IPR050112">
    <property type="entry name" value="Urease_alpha_subunit"/>
</dbReference>
<reference evidence="11 12" key="1">
    <citation type="submission" date="2021-07" db="EMBL/GenBank/DDBJ databases">
        <authorList>
            <person name="So Y."/>
        </authorList>
    </citation>
    <scope>NUCLEOTIDE SEQUENCE [LARGE SCALE GENOMIC DNA]</scope>
    <source>
        <strain evidence="11 12">HJA6</strain>
    </source>
</reference>
<dbReference type="InterPro" id="IPR017950">
    <property type="entry name" value="Urease_AS"/>
</dbReference>
<evidence type="ECO:0000313" key="11">
    <source>
        <dbReference type="EMBL" id="MBW6397672.1"/>
    </source>
</evidence>
<feature type="binding site" evidence="5">
    <location>
        <position position="249"/>
    </location>
    <ligand>
        <name>Ni(2+)</name>
        <dbReference type="ChEBI" id="CHEBI:49786"/>
        <label>2</label>
    </ligand>
</feature>
<comment type="subcellular location">
    <subcellularLocation>
        <location evidence="5 7">Cytoplasm</location>
    </subcellularLocation>
</comment>
<dbReference type="RefSeq" id="WP_219762266.1">
    <property type="nucleotide sequence ID" value="NZ_JAHYBZ010000002.1"/>
</dbReference>
<feature type="binding site" evidence="5">
    <location>
        <position position="275"/>
    </location>
    <ligand>
        <name>Ni(2+)</name>
        <dbReference type="ChEBI" id="CHEBI:49786"/>
        <label>2</label>
    </ligand>
</feature>
<dbReference type="EMBL" id="JAHYBZ010000002">
    <property type="protein sequence ID" value="MBW6397672.1"/>
    <property type="molecule type" value="Genomic_DNA"/>
</dbReference>
<proteinExistence type="inferred from homology"/>
<evidence type="ECO:0000256" key="4">
    <source>
        <dbReference type="ARBA" id="ARBA00022801"/>
    </source>
</evidence>
<dbReference type="NCBIfam" id="NF009685">
    <property type="entry name" value="PRK13206.1"/>
    <property type="match status" value="1"/>
</dbReference>
<comment type="pathway">
    <text evidence="1 5">Nitrogen metabolism; urea degradation; CO(2) and NH(3) from urea (urease route): step 1/1.</text>
</comment>
<dbReference type="EC" id="3.5.1.5" evidence="5 6"/>
<dbReference type="PROSITE" id="PS00145">
    <property type="entry name" value="UREASE_2"/>
    <property type="match status" value="1"/>
</dbReference>
<evidence type="ECO:0000256" key="1">
    <source>
        <dbReference type="ARBA" id="ARBA00004897"/>
    </source>
</evidence>
<evidence type="ECO:0000256" key="9">
    <source>
        <dbReference type="RuleBase" id="RU004158"/>
    </source>
</evidence>
<comment type="PTM">
    <text evidence="5">Carboxylation allows a single lysine to coordinate two nickel ions.</text>
</comment>
<dbReference type="SUPFAM" id="SSF51556">
    <property type="entry name" value="Metallo-dependent hydrolases"/>
    <property type="match status" value="1"/>
</dbReference>
<evidence type="ECO:0000256" key="7">
    <source>
        <dbReference type="PROSITE-ProRule" id="PRU00700"/>
    </source>
</evidence>
<feature type="active site" description="Proton donor" evidence="5 7">
    <location>
        <position position="323"/>
    </location>
</feature>
<feature type="binding site" description="via carbamate group" evidence="5">
    <location>
        <position position="220"/>
    </location>
    <ligand>
        <name>Ni(2+)</name>
        <dbReference type="ChEBI" id="CHEBI:49786"/>
        <label>1</label>
    </ligand>
</feature>